<sequence>MLFLLTLQYNFARSDVVFNYYEDTDNFAFYFIRATPGVIYYCDNATDDILVSYTHDDKIVSIDISRVSRSLQCHMFDTKKTIDGKLPLTLNHIYYEDSDILKIYFTNYILLMSTLQNNSVKTDIEDIEVERDNMGRIVCILFYNAKNKIVKPISEEERKKLAKICEEEAEEFDKKQYEIVKKYL</sequence>
<keyword evidence="2" id="KW-1185">Reference proteome</keyword>
<dbReference type="OrthoDB" id="532890at2759"/>
<proteinExistence type="predicted"/>
<name>A0A397TTJ6_9GLOM</name>
<dbReference type="EMBL" id="QKYT01000015">
    <property type="protein sequence ID" value="RIA98421.1"/>
    <property type="molecule type" value="Genomic_DNA"/>
</dbReference>
<accession>A0A397TTJ6</accession>
<dbReference type="Proteomes" id="UP000265703">
    <property type="component" value="Unassembled WGS sequence"/>
</dbReference>
<reference evidence="1 2" key="1">
    <citation type="submission" date="2018-06" db="EMBL/GenBank/DDBJ databases">
        <title>Comparative genomics reveals the genomic features of Rhizophagus irregularis, R. cerebriforme, R. diaphanum and Gigaspora rosea, and their symbiotic lifestyle signature.</title>
        <authorList>
            <person name="Morin E."/>
            <person name="San Clemente H."/>
            <person name="Chen E.C.H."/>
            <person name="De La Providencia I."/>
            <person name="Hainaut M."/>
            <person name="Kuo A."/>
            <person name="Kohler A."/>
            <person name="Murat C."/>
            <person name="Tang N."/>
            <person name="Roy S."/>
            <person name="Loubradou J."/>
            <person name="Henrissat B."/>
            <person name="Grigoriev I.V."/>
            <person name="Corradi N."/>
            <person name="Roux C."/>
            <person name="Martin F.M."/>
        </authorList>
    </citation>
    <scope>NUCLEOTIDE SEQUENCE [LARGE SCALE GENOMIC DNA]</scope>
    <source>
        <strain evidence="1 2">DAOM 227022</strain>
    </source>
</reference>
<organism evidence="1 2">
    <name type="scientific">Glomus cerebriforme</name>
    <dbReference type="NCBI Taxonomy" id="658196"/>
    <lineage>
        <taxon>Eukaryota</taxon>
        <taxon>Fungi</taxon>
        <taxon>Fungi incertae sedis</taxon>
        <taxon>Mucoromycota</taxon>
        <taxon>Glomeromycotina</taxon>
        <taxon>Glomeromycetes</taxon>
        <taxon>Glomerales</taxon>
        <taxon>Glomeraceae</taxon>
        <taxon>Glomus</taxon>
    </lineage>
</organism>
<protein>
    <submittedName>
        <fullName evidence="1">Uncharacterized protein</fullName>
    </submittedName>
</protein>
<comment type="caution">
    <text evidence="1">The sequence shown here is derived from an EMBL/GenBank/DDBJ whole genome shotgun (WGS) entry which is preliminary data.</text>
</comment>
<evidence type="ECO:0000313" key="1">
    <source>
        <dbReference type="EMBL" id="RIA98421.1"/>
    </source>
</evidence>
<gene>
    <name evidence="1" type="ORF">C1645_812667</name>
</gene>
<evidence type="ECO:0000313" key="2">
    <source>
        <dbReference type="Proteomes" id="UP000265703"/>
    </source>
</evidence>
<dbReference type="AlphaFoldDB" id="A0A397TTJ6"/>